<organism evidence="1 2">
    <name type="scientific">Mycoplasma mycoides subsp. capri</name>
    <dbReference type="NCBI Taxonomy" id="40477"/>
    <lineage>
        <taxon>Bacteria</taxon>
        <taxon>Bacillati</taxon>
        <taxon>Mycoplasmatota</taxon>
        <taxon>Mollicutes</taxon>
        <taxon>Mycoplasmataceae</taxon>
        <taxon>Mycoplasma</taxon>
    </lineage>
</organism>
<gene>
    <name evidence="1" type="ORF">MMC68T_00903</name>
</gene>
<dbReference type="AlphaFoldDB" id="A0AB38GFI3"/>
<dbReference type="EMBL" id="LS483515">
    <property type="protein sequence ID" value="SRX72164.1"/>
    <property type="molecule type" value="Genomic_DNA"/>
</dbReference>
<evidence type="ECO:0000313" key="1">
    <source>
        <dbReference type="EMBL" id="SRX72164.1"/>
    </source>
</evidence>
<evidence type="ECO:0000313" key="2">
    <source>
        <dbReference type="Proteomes" id="UP000290347"/>
    </source>
</evidence>
<name>A0AB38GFI3_MYCMC</name>
<protein>
    <submittedName>
        <fullName evidence="1">Phosphatase PAP2 family protein</fullName>
    </submittedName>
</protein>
<reference evidence="1 2" key="1">
    <citation type="submission" date="2018-05" db="EMBL/GenBank/DDBJ databases">
        <authorList>
            <person name="Falquet L."/>
            <person name="Falquet L."/>
        </authorList>
    </citation>
    <scope>NUCLEOTIDE SEQUENCE [LARGE SCALE GENOMIC DNA]</scope>
    <source>
        <strain evidence="1 2">GM12</strain>
    </source>
</reference>
<sequence length="33" mass="3969">MLFNIISIVLLKGMTSRPYYYNILYDDLLEQLD</sequence>
<proteinExistence type="predicted"/>
<dbReference type="Proteomes" id="UP000290347">
    <property type="component" value="Chromosome"/>
</dbReference>
<accession>A0AB38GFI3</accession>